<feature type="domain" description="RRM" evidence="5">
    <location>
        <begin position="362"/>
        <end position="433"/>
    </location>
</feature>
<gene>
    <name evidence="7" type="ORF">ZOSMA_113G00530</name>
</gene>
<dbReference type="AlphaFoldDB" id="A0A0K9Q526"/>
<feature type="compositionally biased region" description="Basic residues" evidence="4">
    <location>
        <begin position="648"/>
        <end position="662"/>
    </location>
</feature>
<accession>A0A0K9Q526</accession>
<dbReference type="OrthoDB" id="79941at2759"/>
<reference evidence="8" key="1">
    <citation type="journal article" date="2016" name="Nature">
        <title>The genome of the seagrass Zostera marina reveals angiosperm adaptation to the sea.</title>
        <authorList>
            <person name="Olsen J.L."/>
            <person name="Rouze P."/>
            <person name="Verhelst B."/>
            <person name="Lin Y.-C."/>
            <person name="Bayer T."/>
            <person name="Collen J."/>
            <person name="Dattolo E."/>
            <person name="De Paoli E."/>
            <person name="Dittami S."/>
            <person name="Maumus F."/>
            <person name="Michel G."/>
            <person name="Kersting A."/>
            <person name="Lauritano C."/>
            <person name="Lohaus R."/>
            <person name="Toepel M."/>
            <person name="Tonon T."/>
            <person name="Vanneste K."/>
            <person name="Amirebrahimi M."/>
            <person name="Brakel J."/>
            <person name="Bostroem C."/>
            <person name="Chovatia M."/>
            <person name="Grimwood J."/>
            <person name="Jenkins J.W."/>
            <person name="Jueterbock A."/>
            <person name="Mraz A."/>
            <person name="Stam W.T."/>
            <person name="Tice H."/>
            <person name="Bornberg-Bauer E."/>
            <person name="Green P.J."/>
            <person name="Pearson G.A."/>
            <person name="Procaccini G."/>
            <person name="Duarte C.M."/>
            <person name="Schmutz J."/>
            <person name="Reusch T.B.H."/>
            <person name="Van de Peer Y."/>
        </authorList>
    </citation>
    <scope>NUCLEOTIDE SEQUENCE [LARGE SCALE GENOMIC DNA]</scope>
    <source>
        <strain evidence="8">cv. Finnish</strain>
    </source>
</reference>
<protein>
    <submittedName>
        <fullName evidence="7">Uncharacterized protein</fullName>
    </submittedName>
</protein>
<proteinExistence type="predicted"/>
<evidence type="ECO:0000256" key="1">
    <source>
        <dbReference type="PROSITE-ProRule" id="PRU00087"/>
    </source>
</evidence>
<feature type="compositionally biased region" description="Basic residues" evidence="4">
    <location>
        <begin position="521"/>
        <end position="562"/>
    </location>
</feature>
<dbReference type="STRING" id="29655.A0A0K9Q526"/>
<feature type="zinc finger region" description="C3H1-type" evidence="3">
    <location>
        <begin position="270"/>
        <end position="291"/>
    </location>
</feature>
<keyword evidence="3" id="KW-0862">Zinc</keyword>
<dbReference type="InterPro" id="IPR014756">
    <property type="entry name" value="Ig_E-set"/>
</dbReference>
<evidence type="ECO:0000256" key="2">
    <source>
        <dbReference type="PROSITE-ProRule" id="PRU00176"/>
    </source>
</evidence>
<dbReference type="PROSITE" id="PS50103">
    <property type="entry name" value="ZF_C3H1"/>
    <property type="match status" value="1"/>
</dbReference>
<dbReference type="CDD" id="cd00590">
    <property type="entry name" value="RRM_SF"/>
    <property type="match status" value="1"/>
</dbReference>
<dbReference type="InterPro" id="IPR017868">
    <property type="entry name" value="Filamin/ABP280_repeat-like"/>
</dbReference>
<dbReference type="Gene3D" id="2.60.40.10">
    <property type="entry name" value="Immunoglobulins"/>
    <property type="match status" value="1"/>
</dbReference>
<dbReference type="PANTHER" id="PTHR32343">
    <property type="entry name" value="SERINE/ARGININE-RICH SPLICING FACTOR"/>
    <property type="match status" value="1"/>
</dbReference>
<feature type="compositionally biased region" description="Basic residues" evidence="4">
    <location>
        <begin position="595"/>
        <end position="612"/>
    </location>
</feature>
<feature type="region of interest" description="Disordered" evidence="4">
    <location>
        <begin position="844"/>
        <end position="905"/>
    </location>
</feature>
<feature type="repeat" description="Filamin" evidence="1">
    <location>
        <begin position="89"/>
        <end position="193"/>
    </location>
</feature>
<dbReference type="SUPFAM" id="SSF54928">
    <property type="entry name" value="RNA-binding domain, RBD"/>
    <property type="match status" value="1"/>
</dbReference>
<dbReference type="InterPro" id="IPR013783">
    <property type="entry name" value="Ig-like_fold"/>
</dbReference>
<feature type="domain" description="C3H1-type" evidence="6">
    <location>
        <begin position="270"/>
        <end position="291"/>
    </location>
</feature>
<dbReference type="PROSITE" id="PS50102">
    <property type="entry name" value="RRM"/>
    <property type="match status" value="1"/>
</dbReference>
<dbReference type="Pfam" id="PF00076">
    <property type="entry name" value="RRM_1"/>
    <property type="match status" value="1"/>
</dbReference>
<evidence type="ECO:0000259" key="5">
    <source>
        <dbReference type="PROSITE" id="PS50102"/>
    </source>
</evidence>
<keyword evidence="8" id="KW-1185">Reference proteome</keyword>
<dbReference type="PROSITE" id="PS50194">
    <property type="entry name" value="FILAMIN_REPEAT"/>
    <property type="match status" value="1"/>
</dbReference>
<evidence type="ECO:0000313" key="8">
    <source>
        <dbReference type="Proteomes" id="UP000036987"/>
    </source>
</evidence>
<feature type="compositionally biased region" description="Basic and acidic residues" evidence="4">
    <location>
        <begin position="851"/>
        <end position="882"/>
    </location>
</feature>
<dbReference type="OMA" id="MYEDETI"/>
<feature type="region of interest" description="Disordered" evidence="4">
    <location>
        <begin position="498"/>
        <end position="685"/>
    </location>
</feature>
<dbReference type="InterPro" id="IPR035979">
    <property type="entry name" value="RBD_domain_sf"/>
</dbReference>
<evidence type="ECO:0000256" key="4">
    <source>
        <dbReference type="SAM" id="MobiDB-lite"/>
    </source>
</evidence>
<name>A0A0K9Q526_ZOSMR</name>
<dbReference type="InterPro" id="IPR000571">
    <property type="entry name" value="Znf_CCCH"/>
</dbReference>
<sequence length="993" mass="109856">MAERAMTKTTTVSVLKPIWMRQAEEAKLKCDAEKDAAAKAAFDATFEGVEKSIVVLGVKEFAPSGAVNDDDDEDDDERGFDDEFARKAVGPVDPGKCTAAGGGIGGGSAGEILSFSVVTMDSNERKILRGGAIVKVKISPGVGVGGTGHEAAVKDQGDGSYTVTYSVQKRGNYMVHVECNGVGIRGNPFPVFFSSGIASSSVSASTNTVMFPSKVSPYPNLTNQTMPNMPNYSGSVSGAFPGFLGMIPGLEVGSTGGVVLPGIGASLGEVCREYLSGRCMGTDCKFAHPPHNLLMTALTATTIMGTLSQTPMAPSAAAMAAAQAIVAAQALQAHAAQVQAQILLSGGSPGSPSKVDTDTLKKTLQISNLSPLLTVEQLKPLFVFFGTVVECTIMDSNNLAYVEFSKPEEATGALQLNNLTVGGRPLNVEMAKSLPKSSSNKSIPLMMQQAVAMQQMQFQQALMMQQALTAQQAAARSASMKSASDMASARAAEISKKLKSDGLVDENEENQKSRSPSLTQRRSKSRSRSPNKYRKVRRSISPRGRYSRGLRFRSPPRPRHYPVHTSEKKFHREYRNSHGRISWRDAKPSHDSRVASRRYRSRSRSRSPRLKRTSQSDSVSPKRHKNGSSPRPKVHSQALSNSLENNRVRKSSPKRHQRRRSRSGSADRRCKKNINGDTNECVTKDRNNFQEDKKTSIHNTGEKDPKDVNLKPYSCDDCVDTTGAENCKELREQSNVDSFVGTDRRDLGDIIFPDVDCKKDLCILKESQESKEKSLVTKDIKKLKEDIDKTSSSLNDETGDICMKKKSRDFDRYSQDHDTLFKEKSMYEDETILEDEILKNEKTVRRHKKSRLEEEVQKRHEGKHDKSSSRYRKYEKSDPYIRKREHLNHVYSHSRNDDTGSDYDNLKNYKRNTRHGNYHSSGSGYRIVKTDLDHVEQKDRHHTHDSIKHLKENVTLLENLASISPECTTSKENKMSEENVSFTKKDGGVHDYS</sequence>
<dbReference type="SMART" id="SM00360">
    <property type="entry name" value="RRM"/>
    <property type="match status" value="1"/>
</dbReference>
<dbReference type="Proteomes" id="UP000036987">
    <property type="component" value="Unassembled WGS sequence"/>
</dbReference>
<dbReference type="InterPro" id="IPR000504">
    <property type="entry name" value="RRM_dom"/>
</dbReference>
<dbReference type="SMART" id="SM00356">
    <property type="entry name" value="ZnF_C3H1"/>
    <property type="match status" value="1"/>
</dbReference>
<dbReference type="InterPro" id="IPR001298">
    <property type="entry name" value="Filamin/ABP280_rpt"/>
</dbReference>
<dbReference type="Pfam" id="PF00630">
    <property type="entry name" value="Filamin"/>
    <property type="match status" value="1"/>
</dbReference>
<feature type="compositionally biased region" description="Basic and acidic residues" evidence="4">
    <location>
        <begin position="565"/>
        <end position="594"/>
    </location>
</feature>
<keyword evidence="3" id="KW-0479">Metal-binding</keyword>
<dbReference type="GO" id="GO:0008270">
    <property type="term" value="F:zinc ion binding"/>
    <property type="evidence" value="ECO:0007669"/>
    <property type="project" value="UniProtKB-KW"/>
</dbReference>
<organism evidence="7 8">
    <name type="scientific">Zostera marina</name>
    <name type="common">Eelgrass</name>
    <dbReference type="NCBI Taxonomy" id="29655"/>
    <lineage>
        <taxon>Eukaryota</taxon>
        <taxon>Viridiplantae</taxon>
        <taxon>Streptophyta</taxon>
        <taxon>Embryophyta</taxon>
        <taxon>Tracheophyta</taxon>
        <taxon>Spermatophyta</taxon>
        <taxon>Magnoliopsida</taxon>
        <taxon>Liliopsida</taxon>
        <taxon>Zosteraceae</taxon>
        <taxon>Zostera</taxon>
    </lineage>
</organism>
<evidence type="ECO:0000259" key="6">
    <source>
        <dbReference type="PROSITE" id="PS50103"/>
    </source>
</evidence>
<evidence type="ECO:0000313" key="7">
    <source>
        <dbReference type="EMBL" id="KMZ75565.1"/>
    </source>
</evidence>
<evidence type="ECO:0000256" key="3">
    <source>
        <dbReference type="PROSITE-ProRule" id="PRU00723"/>
    </source>
</evidence>
<feature type="region of interest" description="Disordered" evidence="4">
    <location>
        <begin position="970"/>
        <end position="993"/>
    </location>
</feature>
<dbReference type="SMART" id="SM00557">
    <property type="entry name" value="IG_FLMN"/>
    <property type="match status" value="1"/>
</dbReference>
<keyword evidence="3" id="KW-0863">Zinc-finger</keyword>
<dbReference type="EMBL" id="LFYR01000158">
    <property type="protein sequence ID" value="KMZ75565.1"/>
    <property type="molecule type" value="Genomic_DNA"/>
</dbReference>
<dbReference type="Gene3D" id="3.30.70.330">
    <property type="match status" value="1"/>
</dbReference>
<dbReference type="SUPFAM" id="SSF81296">
    <property type="entry name" value="E set domains"/>
    <property type="match status" value="1"/>
</dbReference>
<keyword evidence="2" id="KW-0694">RNA-binding</keyword>
<dbReference type="GO" id="GO:0003723">
    <property type="term" value="F:RNA binding"/>
    <property type="evidence" value="ECO:0007669"/>
    <property type="project" value="UniProtKB-UniRule"/>
</dbReference>
<dbReference type="InterPro" id="IPR012677">
    <property type="entry name" value="Nucleotide-bd_a/b_plait_sf"/>
</dbReference>
<dbReference type="PANTHER" id="PTHR32343:SF8">
    <property type="entry name" value="RNA RECOGNITION MOTIF (RRM)-CONTAINING PROTEIN"/>
    <property type="match status" value="1"/>
</dbReference>
<comment type="caution">
    <text evidence="7">The sequence shown here is derived from an EMBL/GenBank/DDBJ whole genome shotgun (WGS) entry which is preliminary data.</text>
</comment>